<reference evidence="8 9" key="1">
    <citation type="journal article" date="2016" name="Genome Biol. Evol.">
        <title>Divergent and convergent evolution of fungal pathogenicity.</title>
        <authorList>
            <person name="Shang Y."/>
            <person name="Xiao G."/>
            <person name="Zheng P."/>
            <person name="Cen K."/>
            <person name="Zhan S."/>
            <person name="Wang C."/>
        </authorList>
    </citation>
    <scope>NUCLEOTIDE SEQUENCE [LARGE SCALE GENOMIC DNA]</scope>
    <source>
        <strain evidence="8 9">ARSEF 7405</strain>
    </source>
</reference>
<evidence type="ECO:0000313" key="8">
    <source>
        <dbReference type="EMBL" id="KZZ87329.1"/>
    </source>
</evidence>
<keyword evidence="5" id="KW-0472">Membrane</keyword>
<evidence type="ECO:0000256" key="2">
    <source>
        <dbReference type="ARBA" id="ARBA00006617"/>
    </source>
</evidence>
<dbReference type="InterPro" id="IPR036291">
    <property type="entry name" value="NAD(P)-bd_dom_sf"/>
</dbReference>
<dbReference type="InterPro" id="IPR001509">
    <property type="entry name" value="Epimerase_deHydtase"/>
</dbReference>
<dbReference type="OrthoDB" id="430436at2759"/>
<dbReference type="Pfam" id="PF01370">
    <property type="entry name" value="Epimerase"/>
    <property type="match status" value="1"/>
</dbReference>
<name>A0A167VCA1_9EURO</name>
<dbReference type="AlphaFoldDB" id="A0A167VCA1"/>
<dbReference type="Gene3D" id="3.40.50.720">
    <property type="entry name" value="NAD(P)-binding Rossmann-like Domain"/>
    <property type="match status" value="1"/>
</dbReference>
<evidence type="ECO:0000256" key="6">
    <source>
        <dbReference type="SAM" id="MobiDB-lite"/>
    </source>
</evidence>
<dbReference type="VEuPathDB" id="FungiDB:AAP_05710"/>
<evidence type="ECO:0000259" key="7">
    <source>
        <dbReference type="Pfam" id="PF01370"/>
    </source>
</evidence>
<feature type="region of interest" description="Disordered" evidence="6">
    <location>
        <begin position="225"/>
        <end position="251"/>
    </location>
</feature>
<dbReference type="SUPFAM" id="SSF51735">
    <property type="entry name" value="NAD(P)-binding Rossmann-fold domains"/>
    <property type="match status" value="1"/>
</dbReference>
<dbReference type="GO" id="GO:0051170">
    <property type="term" value="P:import into nucleus"/>
    <property type="evidence" value="ECO:0007669"/>
    <property type="project" value="TreeGrafter"/>
</dbReference>
<evidence type="ECO:0000313" key="9">
    <source>
        <dbReference type="Proteomes" id="UP000242877"/>
    </source>
</evidence>
<proteinExistence type="inferred from homology"/>
<evidence type="ECO:0000256" key="4">
    <source>
        <dbReference type="ARBA" id="ARBA00023128"/>
    </source>
</evidence>
<dbReference type="PANTHER" id="PTHR14097">
    <property type="entry name" value="OXIDOREDUCTASE HTATIP2"/>
    <property type="match status" value="1"/>
</dbReference>
<sequence>MADVGIVGSRGLLGSYILYNLLDMHDIKHVTCMGHDRPCIEHEKLKVWTNPCLMRDYPAYIRKHKPAPDILFSAVSISSKEVGGRENQRLIELEGVVRIAKAAREAGTKVFVLASISHFPLGRDPKFLKMKKDLEKAVESIGFEHVVIVRTPIVFGAPDEGSTSSGRFLHALGNVQGIFSRPSMQSAWQRRAKQVARASINAGLDALTVPNAPPISVLHSHDMPKVARRRSQGSLRVVPDPPVSRKQSLSL</sequence>
<feature type="domain" description="NAD-dependent epimerase/dehydratase" evidence="7">
    <location>
        <begin position="6"/>
        <end position="115"/>
    </location>
</feature>
<dbReference type="PANTHER" id="PTHR14097:SF7">
    <property type="entry name" value="OXIDOREDUCTASE HTATIP2"/>
    <property type="match status" value="1"/>
</dbReference>
<comment type="subcellular location">
    <subcellularLocation>
        <location evidence="1">Mitochondrion outer membrane</location>
        <topology evidence="1">Peripheral membrane protein</topology>
    </subcellularLocation>
</comment>
<organism evidence="8 9">
    <name type="scientific">Ascosphaera apis ARSEF 7405</name>
    <dbReference type="NCBI Taxonomy" id="392613"/>
    <lineage>
        <taxon>Eukaryota</taxon>
        <taxon>Fungi</taxon>
        <taxon>Dikarya</taxon>
        <taxon>Ascomycota</taxon>
        <taxon>Pezizomycotina</taxon>
        <taxon>Eurotiomycetes</taxon>
        <taxon>Eurotiomycetidae</taxon>
        <taxon>Onygenales</taxon>
        <taxon>Ascosphaeraceae</taxon>
        <taxon>Ascosphaera</taxon>
    </lineage>
</organism>
<evidence type="ECO:0000256" key="3">
    <source>
        <dbReference type="ARBA" id="ARBA00022787"/>
    </source>
</evidence>
<protein>
    <submittedName>
        <fullName evidence="8">NAD(P)-binding domain protein</fullName>
    </submittedName>
</protein>
<accession>A0A167VCA1</accession>
<dbReference type="GO" id="GO:0005741">
    <property type="term" value="C:mitochondrial outer membrane"/>
    <property type="evidence" value="ECO:0007669"/>
    <property type="project" value="UniProtKB-SubCell"/>
</dbReference>
<gene>
    <name evidence="8" type="ORF">AAP_05710</name>
</gene>
<keyword evidence="9" id="KW-1185">Reference proteome</keyword>
<dbReference type="Proteomes" id="UP000242877">
    <property type="component" value="Unassembled WGS sequence"/>
</dbReference>
<keyword evidence="4" id="KW-0496">Mitochondrion</keyword>
<dbReference type="EMBL" id="AZGZ01000035">
    <property type="protein sequence ID" value="KZZ87329.1"/>
    <property type="molecule type" value="Genomic_DNA"/>
</dbReference>
<evidence type="ECO:0000256" key="1">
    <source>
        <dbReference type="ARBA" id="ARBA00004450"/>
    </source>
</evidence>
<comment type="caution">
    <text evidence="8">The sequence shown here is derived from an EMBL/GenBank/DDBJ whole genome shotgun (WGS) entry which is preliminary data.</text>
</comment>
<keyword evidence="3" id="KW-1000">Mitochondrion outer membrane</keyword>
<comment type="similarity">
    <text evidence="2">Belongs to the FMP52 family.</text>
</comment>
<evidence type="ECO:0000256" key="5">
    <source>
        <dbReference type="ARBA" id="ARBA00023136"/>
    </source>
</evidence>